<dbReference type="EMBL" id="CP002454">
    <property type="protein sequence ID" value="ADV68774.1"/>
    <property type="molecule type" value="Genomic_DNA"/>
</dbReference>
<dbReference type="KEGG" id="dmr:Deima_3145"/>
<dbReference type="Proteomes" id="UP000008635">
    <property type="component" value="Chromosome"/>
</dbReference>
<dbReference type="Gene3D" id="1.25.40.10">
    <property type="entry name" value="Tetratricopeptide repeat domain"/>
    <property type="match status" value="1"/>
</dbReference>
<proteinExistence type="predicted"/>
<evidence type="ECO:0000313" key="6">
    <source>
        <dbReference type="Proteomes" id="UP000008635"/>
    </source>
</evidence>
<dbReference type="SMART" id="SM01043">
    <property type="entry name" value="BTAD"/>
    <property type="match status" value="1"/>
</dbReference>
<sequence length="422" mass="43850" precursor="true">MVTGAVPSAPSVSASAAMNAYAPSSAAALPTCPLSRSRSTALLAGAASSANPTGPRHVRVRAAPPVTRSAAEPGVLSSVARTASAGRGRISRTARSASGAANPASHSSAVITARARGTLGSWAALPGANGTRDADRWHLYRAATRLHAGALTSAEHDTLATFIAALPPARLGGDRTLLTPLLAAFGAAPYPDGHTQVLTRRAHLHVTTLGRMGVTLDGAPVHLPFAKTGELLVYLALHGPFRRHQVVDALWDGSGEARHVGYFKVTARKLRAALQGPLPFNPLPFEQGEYRLAPELHVTVDADALRAAFDAYSGPFLPAAEGEWVEAERARLHEAALLAGLRLLEAVRADDPGGAVRVGERLVSLDPLHKGAHLALLGALEHAGDRAGLSGAYRTYARMLHAEYGTAPGADVQRRFGLSASA</sequence>
<reference evidence="6" key="2">
    <citation type="submission" date="2011-01" db="EMBL/GenBank/DDBJ databases">
        <title>The complete genome of Deinococcus maricopensis DSM 21211.</title>
        <authorList>
            <consortium name="US DOE Joint Genome Institute (JGI-PGF)"/>
            <person name="Lucas S."/>
            <person name="Copeland A."/>
            <person name="Lapidus A."/>
            <person name="Goodwin L."/>
            <person name="Pitluck S."/>
            <person name="Kyrpides N."/>
            <person name="Mavromatis K."/>
            <person name="Pagani I."/>
            <person name="Ivanova N."/>
            <person name="Ovchinnikova G."/>
            <person name="Zeytun A."/>
            <person name="Detter J.C."/>
            <person name="Han C."/>
            <person name="Land M."/>
            <person name="Hauser L."/>
            <person name="Markowitz V."/>
            <person name="Cheng J.-F."/>
            <person name="Hugenholtz P."/>
            <person name="Woyke T."/>
            <person name="Wu D."/>
            <person name="Pukall R."/>
            <person name="Gehrich-Schroeter G."/>
            <person name="Brambilla E."/>
            <person name="Klenk H.-P."/>
            <person name="Eisen J.A."/>
        </authorList>
    </citation>
    <scope>NUCLEOTIDE SEQUENCE [LARGE SCALE GENOMIC DNA]</scope>
    <source>
        <strain evidence="6">DSM 21211 / LMG 22137 / NRRL B-23946 / LB-34</strain>
    </source>
</reference>
<dbReference type="HOGENOM" id="CLU_650063_0_0_0"/>
<feature type="domain" description="Bacterial transcriptional activator" evidence="4">
    <location>
        <begin position="300"/>
        <end position="418"/>
    </location>
</feature>
<dbReference type="PANTHER" id="PTHR35807:SF1">
    <property type="entry name" value="TRANSCRIPTIONAL REGULATOR REDD"/>
    <property type="match status" value="1"/>
</dbReference>
<dbReference type="InterPro" id="IPR051677">
    <property type="entry name" value="AfsR-DnrI-RedD_regulator"/>
</dbReference>
<dbReference type="GO" id="GO:0006355">
    <property type="term" value="P:regulation of DNA-templated transcription"/>
    <property type="evidence" value="ECO:0007669"/>
    <property type="project" value="TreeGrafter"/>
</dbReference>
<gene>
    <name evidence="5" type="ordered locus">Deima_3145</name>
</gene>
<evidence type="ECO:0000256" key="3">
    <source>
        <dbReference type="SAM" id="MobiDB-lite"/>
    </source>
</evidence>
<dbReference type="SUPFAM" id="SSF48452">
    <property type="entry name" value="TPR-like"/>
    <property type="match status" value="1"/>
</dbReference>
<dbReference type="eggNOG" id="COG3629">
    <property type="taxonomic scope" value="Bacteria"/>
</dbReference>
<keyword evidence="6" id="KW-1185">Reference proteome</keyword>
<dbReference type="PANTHER" id="PTHR35807">
    <property type="entry name" value="TRANSCRIPTIONAL REGULATOR REDD-RELATED"/>
    <property type="match status" value="1"/>
</dbReference>
<evidence type="ECO:0000259" key="4">
    <source>
        <dbReference type="SMART" id="SM01043"/>
    </source>
</evidence>
<dbReference type="InterPro" id="IPR005158">
    <property type="entry name" value="BTAD"/>
</dbReference>
<dbReference type="InterPro" id="IPR011990">
    <property type="entry name" value="TPR-like_helical_dom_sf"/>
</dbReference>
<protein>
    <submittedName>
        <fullName evidence="5">Response regulator receiver and SARP domain protein</fullName>
    </submittedName>
</protein>
<feature type="region of interest" description="Disordered" evidence="3">
    <location>
        <begin position="66"/>
        <end position="109"/>
    </location>
</feature>
<dbReference type="GO" id="GO:0003677">
    <property type="term" value="F:DNA binding"/>
    <property type="evidence" value="ECO:0007669"/>
    <property type="project" value="TreeGrafter"/>
</dbReference>
<evidence type="ECO:0000313" key="5">
    <source>
        <dbReference type="EMBL" id="ADV68774.1"/>
    </source>
</evidence>
<organism evidence="5 6">
    <name type="scientific">Deinococcus maricopensis (strain DSM 21211 / LMG 22137 / NRRL B-23946 / LB-34)</name>
    <dbReference type="NCBI Taxonomy" id="709986"/>
    <lineage>
        <taxon>Bacteria</taxon>
        <taxon>Thermotogati</taxon>
        <taxon>Deinococcota</taxon>
        <taxon>Deinococci</taxon>
        <taxon>Deinococcales</taxon>
        <taxon>Deinococcaceae</taxon>
        <taxon>Deinococcus</taxon>
    </lineage>
</organism>
<accession>E8U3T1</accession>
<reference evidence="5 6" key="1">
    <citation type="journal article" date="2011" name="Stand. Genomic Sci.">
        <title>Complete genome sequence of Deinococcus maricopensis type strain (LB-34).</title>
        <authorList>
            <person name="Pukall R."/>
            <person name="Zeytun A."/>
            <person name="Lucas S."/>
            <person name="Lapidus A."/>
            <person name="Hammon N."/>
            <person name="Deshpande S."/>
            <person name="Nolan M."/>
            <person name="Cheng J.F."/>
            <person name="Pitluck S."/>
            <person name="Liolios K."/>
            <person name="Pagani I."/>
            <person name="Mikhailova N."/>
            <person name="Ivanova N."/>
            <person name="Mavromatis K."/>
            <person name="Pati A."/>
            <person name="Tapia R."/>
            <person name="Han C."/>
            <person name="Goodwin L."/>
            <person name="Chen A."/>
            <person name="Palaniappan K."/>
            <person name="Land M."/>
            <person name="Hauser L."/>
            <person name="Chang Y.J."/>
            <person name="Jeffries C.D."/>
            <person name="Brambilla E.M."/>
            <person name="Rohde M."/>
            <person name="Goker M."/>
            <person name="Detter J.C."/>
            <person name="Woyke T."/>
            <person name="Bristow J."/>
            <person name="Eisen J.A."/>
            <person name="Markowitz V."/>
            <person name="Hugenholtz P."/>
            <person name="Kyrpides N.C."/>
            <person name="Klenk H.P."/>
        </authorList>
    </citation>
    <scope>NUCLEOTIDE SEQUENCE [LARGE SCALE GENOMIC DNA]</scope>
    <source>
        <strain evidence="6">DSM 21211 / LMG 22137 / NRRL B-23946 / LB-34</strain>
    </source>
</reference>
<dbReference type="Pfam" id="PF03704">
    <property type="entry name" value="BTAD"/>
    <property type="match status" value="1"/>
</dbReference>
<dbReference type="AlphaFoldDB" id="E8U3T1"/>
<dbReference type="OrthoDB" id="51149at2"/>
<name>E8U3T1_DEIML</name>
<keyword evidence="2" id="KW-0804">Transcription</keyword>
<keyword evidence="1" id="KW-0805">Transcription regulation</keyword>
<evidence type="ECO:0000256" key="2">
    <source>
        <dbReference type="ARBA" id="ARBA00023163"/>
    </source>
</evidence>
<evidence type="ECO:0000256" key="1">
    <source>
        <dbReference type="ARBA" id="ARBA00023015"/>
    </source>
</evidence>